<dbReference type="AlphaFoldDB" id="A0A181C5Q8"/>
<proteinExistence type="predicted"/>
<dbReference type="GO" id="GO:0022857">
    <property type="term" value="F:transmembrane transporter activity"/>
    <property type="evidence" value="ECO:0007669"/>
    <property type="project" value="InterPro"/>
</dbReference>
<dbReference type="InterPro" id="IPR036259">
    <property type="entry name" value="MFS_trans_sf"/>
</dbReference>
<accession>A0A181C5Q8</accession>
<evidence type="ECO:0000313" key="5">
    <source>
        <dbReference type="EMBL" id="QIP36553.1"/>
    </source>
</evidence>
<dbReference type="PANTHER" id="PTHR11662">
    <property type="entry name" value="SOLUTE CARRIER FAMILY 17"/>
    <property type="match status" value="1"/>
</dbReference>
<keyword evidence="4" id="KW-0472">Membrane</keyword>
<dbReference type="RefSeq" id="WP_007398755.1">
    <property type="nucleotide sequence ID" value="NZ_CALMTF010000089.1"/>
</dbReference>
<dbReference type="Pfam" id="PF07690">
    <property type="entry name" value="MFS_1"/>
    <property type="match status" value="1"/>
</dbReference>
<gene>
    <name evidence="5" type="ORF">GWK63_14715</name>
</gene>
<dbReference type="GO" id="GO:0016020">
    <property type="term" value="C:membrane"/>
    <property type="evidence" value="ECO:0007669"/>
    <property type="project" value="UniProtKB-SubCell"/>
</dbReference>
<dbReference type="SUPFAM" id="SSF103473">
    <property type="entry name" value="MFS general substrate transporter"/>
    <property type="match status" value="1"/>
</dbReference>
<dbReference type="InterPro" id="IPR050382">
    <property type="entry name" value="MFS_Na/Anion_cotransporter"/>
</dbReference>
<evidence type="ECO:0000256" key="2">
    <source>
        <dbReference type="ARBA" id="ARBA00022692"/>
    </source>
</evidence>
<name>A0A181C5Q8_9PROT</name>
<dbReference type="PROSITE" id="PS50850">
    <property type="entry name" value="MFS"/>
    <property type="match status" value="1"/>
</dbReference>
<sequence>MLLSVTGQRHTTITRWLIMFGLIAPINLLMSLDRQAMTLSAPRIQEQFGFSLIQMSTIVACVLWTYALLQIPAGALVNHFGPRRTLFLACLAWSVATIMTPFAGSFMGFLAIRLAMGAGQSPDWSSSIVTIDNWFRRGERARANSILLAFLYLGSVIGGPLTTSITTMWSWKVSFFIYGIAGIGWGLLWVFFVRDHPPVGERPDGIIKQRPRVTRRQVQRFLRSWQFWSIGLHYMCLLTVQSFFLVIMPFYLMNGRHISYGSMGWLYGLPWLFLYVSVFVSGMIADHVQKRTASAWWARTPAGIAGTLLSGLLVGAGSMVHDDTAMILVFCLSLGFTGLSQISIWTSVQDLTTNYTGIVAGWTTFWGNAASGVAPIVMVYIEKETGSWPMALCLPVVAGIIGAVCCIGTHPELPIEME</sequence>
<organism evidence="5 6">
    <name type="scientific">Komagataeibacter rhaeticus</name>
    <dbReference type="NCBI Taxonomy" id="215221"/>
    <lineage>
        <taxon>Bacteria</taxon>
        <taxon>Pseudomonadati</taxon>
        <taxon>Pseudomonadota</taxon>
        <taxon>Alphaproteobacteria</taxon>
        <taxon>Acetobacterales</taxon>
        <taxon>Acetobacteraceae</taxon>
        <taxon>Komagataeibacter</taxon>
    </lineage>
</organism>
<dbReference type="EMBL" id="CP050139">
    <property type="protein sequence ID" value="QIP36553.1"/>
    <property type="molecule type" value="Genomic_DNA"/>
</dbReference>
<dbReference type="Proteomes" id="UP000502533">
    <property type="component" value="Chromosome"/>
</dbReference>
<evidence type="ECO:0000313" key="6">
    <source>
        <dbReference type="Proteomes" id="UP000502533"/>
    </source>
</evidence>
<keyword evidence="3" id="KW-1133">Transmembrane helix</keyword>
<dbReference type="InterPro" id="IPR020846">
    <property type="entry name" value="MFS_dom"/>
</dbReference>
<evidence type="ECO:0000256" key="4">
    <source>
        <dbReference type="ARBA" id="ARBA00023136"/>
    </source>
</evidence>
<dbReference type="GeneID" id="85023422"/>
<protein>
    <submittedName>
        <fullName evidence="5">MFS transporter</fullName>
    </submittedName>
</protein>
<dbReference type="PANTHER" id="PTHR11662:SF399">
    <property type="entry name" value="FI19708P1-RELATED"/>
    <property type="match status" value="1"/>
</dbReference>
<evidence type="ECO:0000256" key="3">
    <source>
        <dbReference type="ARBA" id="ARBA00022989"/>
    </source>
</evidence>
<comment type="subcellular location">
    <subcellularLocation>
        <location evidence="1">Membrane</location>
        <topology evidence="1">Multi-pass membrane protein</topology>
    </subcellularLocation>
</comment>
<dbReference type="KEGG" id="kre:GWK63_14715"/>
<evidence type="ECO:0000256" key="1">
    <source>
        <dbReference type="ARBA" id="ARBA00004141"/>
    </source>
</evidence>
<reference evidence="5 6" key="1">
    <citation type="submission" date="2020-03" db="EMBL/GenBank/DDBJ databases">
        <title>Isolation of cellulose-producing strains, genome characterization and application of the synthesized cellulose films as an economical and sustainable material for piezoelectric sensor construction.</title>
        <authorList>
            <person name="Mangayil R.K."/>
        </authorList>
    </citation>
    <scope>NUCLEOTIDE SEQUENCE [LARGE SCALE GENOMIC DNA]</scope>
    <source>
        <strain evidence="5 6">ENS 9a1a</strain>
    </source>
</reference>
<keyword evidence="2" id="KW-0812">Transmembrane</keyword>
<dbReference type="Gene3D" id="1.20.1250.20">
    <property type="entry name" value="MFS general substrate transporter like domains"/>
    <property type="match status" value="2"/>
</dbReference>
<dbReference type="InterPro" id="IPR011701">
    <property type="entry name" value="MFS"/>
</dbReference>
<keyword evidence="6" id="KW-1185">Reference proteome</keyword>
<dbReference type="CDD" id="cd17319">
    <property type="entry name" value="MFS_ExuT_GudP_like"/>
    <property type="match status" value="1"/>
</dbReference>